<name>A0AAW9SM74_9BACT</name>
<organism evidence="2 3">
    <name type="scientific">Rapidithrix thailandica</name>
    <dbReference type="NCBI Taxonomy" id="413964"/>
    <lineage>
        <taxon>Bacteria</taxon>
        <taxon>Pseudomonadati</taxon>
        <taxon>Bacteroidota</taxon>
        <taxon>Cytophagia</taxon>
        <taxon>Cytophagales</taxon>
        <taxon>Flammeovirgaceae</taxon>
        <taxon>Rapidithrix</taxon>
    </lineage>
</organism>
<sequence length="183" mass="21570">MRNKSCIYLTLWILALFATNATYGQQLDPLEDLSAYSYHERGFVDSLDDKLAKKPYVHIKPYYFRAYNSDKEYIAMQLGKRECDQIFLYIKVFVHNSCVRDGEVVEFIFKDGSIKSIKKNHHSVNCDGVIVKRLTNREQKMLLQGKIKSFMVFTFQKDYTFHLTEEMASSIQSDIQLLRNYQF</sequence>
<evidence type="ECO:0000256" key="1">
    <source>
        <dbReference type="SAM" id="SignalP"/>
    </source>
</evidence>
<protein>
    <submittedName>
        <fullName evidence="2">Uncharacterized protein</fullName>
    </submittedName>
</protein>
<dbReference type="AlphaFoldDB" id="A0AAW9SM74"/>
<evidence type="ECO:0000313" key="2">
    <source>
        <dbReference type="EMBL" id="MEN7551936.1"/>
    </source>
</evidence>
<dbReference type="EMBL" id="JBDKWZ010000031">
    <property type="protein sequence ID" value="MEN7551936.1"/>
    <property type="molecule type" value="Genomic_DNA"/>
</dbReference>
<accession>A0AAW9SM74</accession>
<feature type="signal peptide" evidence="1">
    <location>
        <begin position="1"/>
        <end position="24"/>
    </location>
</feature>
<feature type="chain" id="PRO_5043376209" evidence="1">
    <location>
        <begin position="25"/>
        <end position="183"/>
    </location>
</feature>
<dbReference type="Proteomes" id="UP001403385">
    <property type="component" value="Unassembled WGS sequence"/>
</dbReference>
<reference evidence="2 3" key="1">
    <citation type="submission" date="2024-04" db="EMBL/GenBank/DDBJ databases">
        <title>Novel genus in family Flammeovirgaceae.</title>
        <authorList>
            <person name="Nguyen T.H."/>
            <person name="Vuong T.Q."/>
            <person name="Le H."/>
            <person name="Kim S.-G."/>
        </authorList>
    </citation>
    <scope>NUCLEOTIDE SEQUENCE [LARGE SCALE GENOMIC DNA]</scope>
    <source>
        <strain evidence="2 3">JCM 23209</strain>
    </source>
</reference>
<proteinExistence type="predicted"/>
<comment type="caution">
    <text evidence="2">The sequence shown here is derived from an EMBL/GenBank/DDBJ whole genome shotgun (WGS) entry which is preliminary data.</text>
</comment>
<evidence type="ECO:0000313" key="3">
    <source>
        <dbReference type="Proteomes" id="UP001403385"/>
    </source>
</evidence>
<keyword evidence="3" id="KW-1185">Reference proteome</keyword>
<keyword evidence="1" id="KW-0732">Signal</keyword>
<dbReference type="RefSeq" id="WP_346824714.1">
    <property type="nucleotide sequence ID" value="NZ_JBDKWZ010000031.1"/>
</dbReference>
<gene>
    <name evidence="2" type="ORF">AAG747_28740</name>
</gene>